<keyword evidence="13" id="KW-0414">Isoprene biosynthesis</keyword>
<dbReference type="SUPFAM" id="SSF55811">
    <property type="entry name" value="Nudix"/>
    <property type="match status" value="1"/>
</dbReference>
<protein>
    <recommendedName>
        <fullName evidence="6">isopentenyl-diphosphate Delta-isomerase</fullName>
        <ecNumber evidence="6">5.3.3.2</ecNumber>
    </recommendedName>
</protein>
<evidence type="ECO:0000256" key="5">
    <source>
        <dbReference type="ARBA" id="ARBA00007579"/>
    </source>
</evidence>
<dbReference type="EMBL" id="OU963865">
    <property type="protein sequence ID" value="CAH0388995.1"/>
    <property type="molecule type" value="Genomic_DNA"/>
</dbReference>
<evidence type="ECO:0000256" key="6">
    <source>
        <dbReference type="ARBA" id="ARBA00012057"/>
    </source>
</evidence>
<dbReference type="GO" id="GO:0005737">
    <property type="term" value="C:cytoplasm"/>
    <property type="evidence" value="ECO:0007669"/>
    <property type="project" value="TreeGrafter"/>
</dbReference>
<evidence type="ECO:0000256" key="12">
    <source>
        <dbReference type="ARBA" id="ARBA00023098"/>
    </source>
</evidence>
<comment type="function">
    <text evidence="3">Catalyzes the 1,3-allylic rearrangement of the homoallylic substrate isopentenyl (IPP) to its highly electrophilic allylic isomer, dimethylallyl diphosphate (DMAPP).</text>
</comment>
<evidence type="ECO:0000256" key="1">
    <source>
        <dbReference type="ARBA" id="ARBA00000374"/>
    </source>
</evidence>
<keyword evidence="10" id="KW-0460">Magnesium</keyword>
<dbReference type="InterPro" id="IPR011876">
    <property type="entry name" value="IsopentenylPP_isomerase_typ1"/>
</dbReference>
<dbReference type="InterPro" id="IPR015797">
    <property type="entry name" value="NUDIX_hydrolase-like_dom_sf"/>
</dbReference>
<keyword evidence="7" id="KW-0444">Lipid biosynthesis</keyword>
<dbReference type="FunFam" id="3.90.79.10:FF:000012">
    <property type="entry name" value="Isopentenyl-diphosphate Delta-isomerase 1"/>
    <property type="match status" value="1"/>
</dbReference>
<sequence length="255" mass="29416">MDISRMLAPLTRSWLATITPQIPSSFKMIHRTQSSLQKKVDPVQETALLEECILVDENDRALGSSTKEACHRVVNNSIPLHRAFSVFLFNSKNEMLVQQRSATKITFPNHYTNACCSHPLFEIPAEQEEKNALGVKLAAQRRLGFELGVPAEECKPEYFDYLTRIHYFSVGDGTWGEHEIDYILFLKRDVTLSPNSDEVQDVRYVKKDELDRFLAELKFPVTPWFELVCKNTLRKWWAGLDNVGQFKDEGTILRY</sequence>
<dbReference type="GO" id="GO:0006695">
    <property type="term" value="P:cholesterol biosynthetic process"/>
    <property type="evidence" value="ECO:0007669"/>
    <property type="project" value="UniProtKB-KW"/>
</dbReference>
<reference evidence="16" key="1">
    <citation type="submission" date="2021-12" db="EMBL/GenBank/DDBJ databases">
        <authorList>
            <person name="King R."/>
        </authorList>
    </citation>
    <scope>NUCLEOTIDE SEQUENCE</scope>
</reference>
<evidence type="ECO:0000256" key="13">
    <source>
        <dbReference type="ARBA" id="ARBA00023229"/>
    </source>
</evidence>
<evidence type="ECO:0000259" key="15">
    <source>
        <dbReference type="PROSITE" id="PS51462"/>
    </source>
</evidence>
<evidence type="ECO:0000256" key="3">
    <source>
        <dbReference type="ARBA" id="ARBA00003951"/>
    </source>
</evidence>
<accession>A0A9P0AEQ8</accession>
<dbReference type="Proteomes" id="UP001152759">
    <property type="component" value="Chromosome 4"/>
</dbReference>
<feature type="domain" description="Nudix hydrolase" evidence="15">
    <location>
        <begin position="79"/>
        <end position="227"/>
    </location>
</feature>
<dbReference type="Gene3D" id="3.90.79.10">
    <property type="entry name" value="Nucleoside Triphosphate Pyrophosphohydrolase"/>
    <property type="match status" value="1"/>
</dbReference>
<dbReference type="AlphaFoldDB" id="A0A9P0AEQ8"/>
<evidence type="ECO:0000256" key="8">
    <source>
        <dbReference type="ARBA" id="ARBA00022723"/>
    </source>
</evidence>
<keyword evidence="9" id="KW-0153">Cholesterol metabolism</keyword>
<keyword evidence="14" id="KW-0413">Isomerase</keyword>
<comment type="catalytic activity">
    <reaction evidence="1">
        <text>isopentenyl diphosphate = dimethylallyl diphosphate</text>
        <dbReference type="Rhea" id="RHEA:23284"/>
        <dbReference type="ChEBI" id="CHEBI:57623"/>
        <dbReference type="ChEBI" id="CHEBI:128769"/>
        <dbReference type="EC" id="5.3.3.2"/>
    </reaction>
</comment>
<evidence type="ECO:0000256" key="9">
    <source>
        <dbReference type="ARBA" id="ARBA00022778"/>
    </source>
</evidence>
<dbReference type="CDD" id="cd02885">
    <property type="entry name" value="NUDIX_IPP_Isomerase"/>
    <property type="match status" value="1"/>
</dbReference>
<gene>
    <name evidence="16" type="ORF">BEMITA_LOCUS7870</name>
</gene>
<dbReference type="GO" id="GO:0009240">
    <property type="term" value="P:isopentenyl diphosphate biosynthetic process"/>
    <property type="evidence" value="ECO:0007669"/>
    <property type="project" value="TreeGrafter"/>
</dbReference>
<dbReference type="PANTHER" id="PTHR10885">
    <property type="entry name" value="ISOPENTENYL-DIPHOSPHATE DELTA-ISOMERASE"/>
    <property type="match status" value="1"/>
</dbReference>
<dbReference type="Pfam" id="PF00293">
    <property type="entry name" value="NUDIX"/>
    <property type="match status" value="1"/>
</dbReference>
<keyword evidence="9" id="KW-1207">Sterol metabolism</keyword>
<evidence type="ECO:0000256" key="7">
    <source>
        <dbReference type="ARBA" id="ARBA00022516"/>
    </source>
</evidence>
<evidence type="ECO:0000256" key="14">
    <source>
        <dbReference type="ARBA" id="ARBA00023235"/>
    </source>
</evidence>
<evidence type="ECO:0000313" key="17">
    <source>
        <dbReference type="Proteomes" id="UP001152759"/>
    </source>
</evidence>
<dbReference type="GO" id="GO:0004452">
    <property type="term" value="F:isopentenyl-diphosphate delta-isomerase activity"/>
    <property type="evidence" value="ECO:0007669"/>
    <property type="project" value="UniProtKB-EC"/>
</dbReference>
<keyword evidence="11" id="KW-0752">Steroid biosynthesis</keyword>
<dbReference type="EC" id="5.3.3.2" evidence="6"/>
<evidence type="ECO:0000256" key="4">
    <source>
        <dbReference type="ARBA" id="ARBA00004826"/>
    </source>
</evidence>
<dbReference type="GO" id="GO:0046872">
    <property type="term" value="F:metal ion binding"/>
    <property type="evidence" value="ECO:0007669"/>
    <property type="project" value="UniProtKB-KW"/>
</dbReference>
<dbReference type="PANTHER" id="PTHR10885:SF0">
    <property type="entry name" value="ISOPENTENYL-DIPHOSPHATE DELTA-ISOMERASE"/>
    <property type="match status" value="1"/>
</dbReference>
<dbReference type="PIRSF" id="PIRSF018427">
    <property type="entry name" value="Isopntndiph_ism"/>
    <property type="match status" value="1"/>
</dbReference>
<keyword evidence="12" id="KW-0443">Lipid metabolism</keyword>
<comment type="pathway">
    <text evidence="4">Isoprenoid biosynthesis; dimethylallyl diphosphate biosynthesis; dimethylallyl diphosphate from isopentenyl diphosphate: step 1/1.</text>
</comment>
<evidence type="ECO:0000256" key="2">
    <source>
        <dbReference type="ARBA" id="ARBA00001946"/>
    </source>
</evidence>
<name>A0A9P0AEQ8_BEMTA</name>
<evidence type="ECO:0000256" key="11">
    <source>
        <dbReference type="ARBA" id="ARBA00022955"/>
    </source>
</evidence>
<evidence type="ECO:0000313" key="16">
    <source>
        <dbReference type="EMBL" id="CAH0388995.1"/>
    </source>
</evidence>
<comment type="cofactor">
    <cofactor evidence="2">
        <name>Mg(2+)</name>
        <dbReference type="ChEBI" id="CHEBI:18420"/>
    </cofactor>
</comment>
<dbReference type="KEGG" id="btab:109031483"/>
<comment type="similarity">
    <text evidence="5">Belongs to the IPP isomerase type 1 family.</text>
</comment>
<keyword evidence="9" id="KW-0756">Sterol biosynthesis</keyword>
<keyword evidence="17" id="KW-1185">Reference proteome</keyword>
<dbReference type="PROSITE" id="PS51462">
    <property type="entry name" value="NUDIX"/>
    <property type="match status" value="1"/>
</dbReference>
<dbReference type="InterPro" id="IPR000086">
    <property type="entry name" value="NUDIX_hydrolase_dom"/>
</dbReference>
<dbReference type="NCBIfam" id="TIGR02150">
    <property type="entry name" value="IPP_isom_1"/>
    <property type="match status" value="1"/>
</dbReference>
<proteinExistence type="inferred from homology"/>
<keyword evidence="9" id="KW-0152">Cholesterol biosynthesis</keyword>
<keyword evidence="8" id="KW-0479">Metal-binding</keyword>
<organism evidence="16 17">
    <name type="scientific">Bemisia tabaci</name>
    <name type="common">Sweetpotato whitefly</name>
    <name type="synonym">Aleurodes tabaci</name>
    <dbReference type="NCBI Taxonomy" id="7038"/>
    <lineage>
        <taxon>Eukaryota</taxon>
        <taxon>Metazoa</taxon>
        <taxon>Ecdysozoa</taxon>
        <taxon>Arthropoda</taxon>
        <taxon>Hexapoda</taxon>
        <taxon>Insecta</taxon>
        <taxon>Pterygota</taxon>
        <taxon>Neoptera</taxon>
        <taxon>Paraneoptera</taxon>
        <taxon>Hemiptera</taxon>
        <taxon>Sternorrhyncha</taxon>
        <taxon>Aleyrodoidea</taxon>
        <taxon>Aleyrodidae</taxon>
        <taxon>Aleyrodinae</taxon>
        <taxon>Bemisia</taxon>
    </lineage>
</organism>
<keyword evidence="9" id="KW-0753">Steroid metabolism</keyword>
<evidence type="ECO:0000256" key="10">
    <source>
        <dbReference type="ARBA" id="ARBA00022842"/>
    </source>
</evidence>